<evidence type="ECO:0000313" key="4">
    <source>
        <dbReference type="EMBL" id="EXK80441.1"/>
    </source>
</evidence>
<evidence type="ECO:0000313" key="5">
    <source>
        <dbReference type="Proteomes" id="UP000030663"/>
    </source>
</evidence>
<proteinExistence type="predicted"/>
<gene>
    <name evidence="4" type="ORF">FOQG_15028</name>
</gene>
<dbReference type="PANTHER" id="PTHR37534">
    <property type="entry name" value="TRANSCRIPTIONAL ACTIVATOR PROTEIN UGA3"/>
    <property type="match status" value="1"/>
</dbReference>
<dbReference type="InterPro" id="IPR001138">
    <property type="entry name" value="Zn2Cys6_DnaBD"/>
</dbReference>
<dbReference type="GO" id="GO:0005634">
    <property type="term" value="C:nucleus"/>
    <property type="evidence" value="ECO:0007669"/>
    <property type="project" value="TreeGrafter"/>
</dbReference>
<dbReference type="GO" id="GO:0000976">
    <property type="term" value="F:transcription cis-regulatory region binding"/>
    <property type="evidence" value="ECO:0007669"/>
    <property type="project" value="TreeGrafter"/>
</dbReference>
<dbReference type="AlphaFoldDB" id="X0BF51"/>
<name>X0BF51_FUSOX</name>
<dbReference type="Pfam" id="PF00172">
    <property type="entry name" value="Zn_clus"/>
    <property type="match status" value="1"/>
</dbReference>
<dbReference type="PROSITE" id="PS00463">
    <property type="entry name" value="ZN2_CY6_FUNGAL_1"/>
    <property type="match status" value="1"/>
</dbReference>
<sequence length="584" mass="65795">MQSVFHWGTSIPKPKRIGGPRSHGACGSCRKSHLKCDETRPSCKRCAVMGYSCEYKQWQKKAGRPITCRATQQRTILPATDAKIMTNGRVSGPSTTDFSESAESSSQDSPRCHVQIQWRYSGASEEQVHPHEMILSCQLDIPRAPIPINFFTIHMPFKSRELFHYFYKADQVLEVIGHKQHQDCLVSVMEHAHAFRNALLIASLHYTLNTGNSQHFQSTFLFHKLQTIRMVNDWLVNQTSESVTCIIRQIASLCFVELCLGEIANAETHLNGIVSLLKQIGACGTNESDPTQQELADRYFIFTYTLVAGFKGRLGALLRINSQRNVYDLSQQEALDMTYTITRSEVSTGGLRIKLSAIRLLPSLLAPIPLGSTLKDINGLGTIISLRSMTDKVDEARKEYFTEVEILRGVFDAAWATGAASQVLANYVASHIQSTSIHDTQTPPLNFPYRFTTTCCAMYIATNLYMHRVLGICDPGVIERSTSEHMMYLYRRDLSRMYARWKDDPGHDGDFIFWQLIIGAIHICAYEPDSDVAVFFSCSIQDWSRRVGIKQWPDARAALLRVTWPLMPEEGSPAQLVWNKAHGG</sequence>
<dbReference type="InterPro" id="IPR036864">
    <property type="entry name" value="Zn2-C6_fun-type_DNA-bd_sf"/>
</dbReference>
<dbReference type="HOGENOM" id="CLU_029465_1_0_1"/>
<dbReference type="PANTHER" id="PTHR37534:SF49">
    <property type="entry name" value="LYSINE BIOSYNTHESIS REGULATORY PROTEIN LYS14"/>
    <property type="match status" value="1"/>
</dbReference>
<reference evidence="4 5" key="1">
    <citation type="submission" date="2011-11" db="EMBL/GenBank/DDBJ databases">
        <title>The Genome Sequence of Fusarium oxysporum PHW815.</title>
        <authorList>
            <consortium name="The Broad Institute Genome Sequencing Platform"/>
            <person name="Ma L.-J."/>
            <person name="Gale L.R."/>
            <person name="Schwartz D.C."/>
            <person name="Zhou S."/>
            <person name="Corby-Kistler H."/>
            <person name="Young S.K."/>
            <person name="Zeng Q."/>
            <person name="Gargeya S."/>
            <person name="Fitzgerald M."/>
            <person name="Haas B."/>
            <person name="Abouelleil A."/>
            <person name="Alvarado L."/>
            <person name="Arachchi H.M."/>
            <person name="Berlin A."/>
            <person name="Brown A."/>
            <person name="Chapman S.B."/>
            <person name="Chen Z."/>
            <person name="Dunbar C."/>
            <person name="Freedman E."/>
            <person name="Gearin G."/>
            <person name="Goldberg J."/>
            <person name="Griggs A."/>
            <person name="Gujja S."/>
            <person name="Heiman D."/>
            <person name="Howarth C."/>
            <person name="Larson L."/>
            <person name="Lui A."/>
            <person name="MacDonald P.J.P."/>
            <person name="Montmayeur A."/>
            <person name="Murphy C."/>
            <person name="Neiman D."/>
            <person name="Pearson M."/>
            <person name="Priest M."/>
            <person name="Roberts A."/>
            <person name="Saif S."/>
            <person name="Shea T."/>
            <person name="Shenoy N."/>
            <person name="Sisk P."/>
            <person name="Stolte C."/>
            <person name="Sykes S."/>
            <person name="Wortman J."/>
            <person name="Nusbaum C."/>
            <person name="Birren B."/>
        </authorList>
    </citation>
    <scope>NUCLEOTIDE SEQUENCE [LARGE SCALE GENOMIC DNA]</scope>
    <source>
        <strain evidence="4 5">54005</strain>
    </source>
</reference>
<keyword evidence="1" id="KW-0539">Nucleus</keyword>
<dbReference type="GO" id="GO:0045944">
    <property type="term" value="P:positive regulation of transcription by RNA polymerase II"/>
    <property type="evidence" value="ECO:0007669"/>
    <property type="project" value="TreeGrafter"/>
</dbReference>
<dbReference type="CDD" id="cd00067">
    <property type="entry name" value="GAL4"/>
    <property type="match status" value="1"/>
</dbReference>
<accession>X0BF51</accession>
<evidence type="ECO:0000259" key="3">
    <source>
        <dbReference type="PROSITE" id="PS50048"/>
    </source>
</evidence>
<evidence type="ECO:0000256" key="2">
    <source>
        <dbReference type="SAM" id="MobiDB-lite"/>
    </source>
</evidence>
<feature type="domain" description="Zn(2)-C6 fungal-type" evidence="3">
    <location>
        <begin position="25"/>
        <end position="55"/>
    </location>
</feature>
<organism evidence="4 5">
    <name type="scientific">Fusarium oxysporum f. sp. raphani 54005</name>
    <dbReference type="NCBI Taxonomy" id="1089458"/>
    <lineage>
        <taxon>Eukaryota</taxon>
        <taxon>Fungi</taxon>
        <taxon>Dikarya</taxon>
        <taxon>Ascomycota</taxon>
        <taxon>Pezizomycotina</taxon>
        <taxon>Sordariomycetes</taxon>
        <taxon>Hypocreomycetidae</taxon>
        <taxon>Hypocreales</taxon>
        <taxon>Nectriaceae</taxon>
        <taxon>Fusarium</taxon>
        <taxon>Fusarium oxysporum species complex</taxon>
    </lineage>
</organism>
<dbReference type="Gene3D" id="4.10.240.10">
    <property type="entry name" value="Zn(2)-C6 fungal-type DNA-binding domain"/>
    <property type="match status" value="1"/>
</dbReference>
<evidence type="ECO:0000256" key="1">
    <source>
        <dbReference type="ARBA" id="ARBA00023242"/>
    </source>
</evidence>
<protein>
    <recommendedName>
        <fullName evidence="3">Zn(2)-C6 fungal-type domain-containing protein</fullName>
    </recommendedName>
</protein>
<dbReference type="GO" id="GO:0008270">
    <property type="term" value="F:zinc ion binding"/>
    <property type="evidence" value="ECO:0007669"/>
    <property type="project" value="InterPro"/>
</dbReference>
<keyword evidence="5" id="KW-1185">Reference proteome</keyword>
<dbReference type="EMBL" id="JH658444">
    <property type="protein sequence ID" value="EXK80441.1"/>
    <property type="molecule type" value="Genomic_DNA"/>
</dbReference>
<feature type="compositionally biased region" description="Low complexity" evidence="2">
    <location>
        <begin position="94"/>
        <end position="109"/>
    </location>
</feature>
<dbReference type="GO" id="GO:0000981">
    <property type="term" value="F:DNA-binding transcription factor activity, RNA polymerase II-specific"/>
    <property type="evidence" value="ECO:0007669"/>
    <property type="project" value="InterPro"/>
</dbReference>
<dbReference type="OrthoDB" id="5419315at2759"/>
<dbReference type="SUPFAM" id="SSF57701">
    <property type="entry name" value="Zn2/Cys6 DNA-binding domain"/>
    <property type="match status" value="1"/>
</dbReference>
<feature type="region of interest" description="Disordered" evidence="2">
    <location>
        <begin position="85"/>
        <end position="110"/>
    </location>
</feature>
<dbReference type="PROSITE" id="PS50048">
    <property type="entry name" value="ZN2_CY6_FUNGAL_2"/>
    <property type="match status" value="1"/>
</dbReference>
<dbReference type="SMART" id="SM00066">
    <property type="entry name" value="GAL4"/>
    <property type="match status" value="1"/>
</dbReference>
<dbReference type="Proteomes" id="UP000030663">
    <property type="component" value="Unassembled WGS sequence"/>
</dbReference>